<dbReference type="EMBL" id="LBIC01000007">
    <property type="protein sequence ID" value="KKW91033.1"/>
    <property type="molecule type" value="Genomic_DNA"/>
</dbReference>
<dbReference type="Proteomes" id="UP000033874">
    <property type="component" value="Unassembled WGS sequence"/>
</dbReference>
<dbReference type="Pfam" id="PF23845">
    <property type="entry name" value="TIM-barrel_NCTSP"/>
    <property type="match status" value="1"/>
</dbReference>
<dbReference type="Pfam" id="PF23844">
    <property type="entry name" value="NCTSP_N"/>
    <property type="match status" value="1"/>
</dbReference>
<keyword evidence="5" id="KW-1185">Reference proteome</keyword>
<dbReference type="InterPro" id="IPR011740">
    <property type="entry name" value="DUF2460"/>
</dbReference>
<evidence type="ECO:0000259" key="1">
    <source>
        <dbReference type="Pfam" id="PF09343"/>
    </source>
</evidence>
<evidence type="ECO:0000259" key="3">
    <source>
        <dbReference type="Pfam" id="PF23845"/>
    </source>
</evidence>
<feature type="domain" description="Non-contractile tail sheath N-terminal" evidence="2">
    <location>
        <begin position="24"/>
        <end position="217"/>
    </location>
</feature>
<evidence type="ECO:0000259" key="2">
    <source>
        <dbReference type="Pfam" id="PF23844"/>
    </source>
</evidence>
<reference evidence="4 5" key="1">
    <citation type="submission" date="2015-04" db="EMBL/GenBank/DDBJ databases">
        <title>Genome sequence of aromatic hydrocarbons-degrading Sphingobium chungbukense DJ77.</title>
        <authorList>
            <person name="Kim Y.-C."/>
            <person name="Chae J.-C."/>
        </authorList>
    </citation>
    <scope>NUCLEOTIDE SEQUENCE [LARGE SCALE GENOMIC DNA]</scope>
    <source>
        <strain evidence="4 5">DJ77</strain>
    </source>
</reference>
<evidence type="ECO:0008006" key="6">
    <source>
        <dbReference type="Google" id="ProtNLM"/>
    </source>
</evidence>
<accession>A0A0M3AM61</accession>
<dbReference type="AlphaFoldDB" id="A0A0M3AM61"/>
<protein>
    <recommendedName>
        <fullName evidence="6">TIGR02217 family protein</fullName>
    </recommendedName>
</protein>
<proteinExistence type="predicted"/>
<gene>
    <name evidence="4" type="ORF">YP76_15610</name>
</gene>
<dbReference type="InterPro" id="IPR057122">
    <property type="entry name" value="TIM-barrel_NCTSP"/>
</dbReference>
<name>A0A0M3AM61_9SPHN</name>
<feature type="domain" description="Non-contractile tail sheath TIM barrel" evidence="3">
    <location>
        <begin position="222"/>
        <end position="565"/>
    </location>
</feature>
<dbReference type="STRING" id="56193.YP76_15610"/>
<evidence type="ECO:0000313" key="4">
    <source>
        <dbReference type="EMBL" id="KKW91033.1"/>
    </source>
</evidence>
<dbReference type="Pfam" id="PF09343">
    <property type="entry name" value="DUF2460"/>
    <property type="match status" value="1"/>
</dbReference>
<organism evidence="4 5">
    <name type="scientific">Sphingobium chungbukense</name>
    <dbReference type="NCBI Taxonomy" id="56193"/>
    <lineage>
        <taxon>Bacteria</taxon>
        <taxon>Pseudomonadati</taxon>
        <taxon>Pseudomonadota</taxon>
        <taxon>Alphaproteobacteria</taxon>
        <taxon>Sphingomonadales</taxon>
        <taxon>Sphingomonadaceae</taxon>
        <taxon>Sphingobium</taxon>
    </lineage>
</organism>
<comment type="caution">
    <text evidence="4">The sequence shown here is derived from an EMBL/GenBank/DDBJ whole genome shotgun (WGS) entry which is preliminary data.</text>
</comment>
<dbReference type="PATRIC" id="fig|56193.3.peg.3264"/>
<feature type="domain" description="DUF2460" evidence="1">
    <location>
        <begin position="580"/>
        <end position="782"/>
    </location>
</feature>
<dbReference type="InterPro" id="IPR057102">
    <property type="entry name" value="NCTSP_N"/>
</dbReference>
<sequence length="783" mass="84902">MSGRKQKLAYWLADARRGQEARFMKRFAPTHWTVNFPRPMMANVVTTAADAPSGPGLRVDAVFYGSGDLAGLIWEAEDRWSHALLAYETDRDFRDCVLRFRWRSGGLRRLDETHGPTLTIEGRDAEGHARAWYVRLWNYASGGAEDAVVTLDFSDLKSGFLSSEGEAVWAGDVDRMFISLAAPAYDGGSTAFAGGVEGWCELSGIRCDGAGSVLRVGDVVLPEHGLSMATGYDDCFNQTPERIVASIHALGYRGDINHYVGMSHYFRLEPLGGGFYISLAGGVLNAPCAAWHADFARRAKALGLGVIWSLSYELFDAHCWNDWKQRAEDGSPALTGWSPPSTLLSPAHDGAMSYLRLVAGAFVSIGLSAGLAIKFQVGEPWWWVMPDGRICLYDDAARAALGGALVSVPDVRRVLSGPEKVLLDRAGEVLAASTASLCGWVKGVAPGAVTHLLAYLPTVLDPLAPEAKRANMPLGWAFPAFDVLQLEDYDWVTEGRERLTARGVELAVERLGYPVEEQHYFSGFVLRGEDAVQWREIAAAAEAAVRRGTAATFVWALPQVARDGFTCFRLDGEDDVQAFDDVAFPLGVGREASVAPAFSTQIVESVSGHERRSSDWADARLSFDAGPGVRSEADMAALIAFFRARRGAARGFRFTDPYDDRSCGIGGVPGPLDQHLGLGDGVRAEFPLSRFYGVGEEAQVRRITRPVAGTIRVAVDGIERVDGWSHAGLGVIAFDVAPVEGAMLTAGFRFDVPVRFAEDRLDINRATFAAGEAPSVPLVEIRE</sequence>
<evidence type="ECO:0000313" key="5">
    <source>
        <dbReference type="Proteomes" id="UP000033874"/>
    </source>
</evidence>
<dbReference type="RefSeq" id="WP_046764549.1">
    <property type="nucleotide sequence ID" value="NZ_LBIC01000007.1"/>
</dbReference>
<dbReference type="NCBIfam" id="TIGR02217">
    <property type="entry name" value="chp_TIGR02217"/>
    <property type="match status" value="1"/>
</dbReference>